<evidence type="ECO:0000256" key="2">
    <source>
        <dbReference type="ARBA" id="ARBA00022801"/>
    </source>
</evidence>
<accession>A0A3N9UBB6</accession>
<dbReference type="PANTHER" id="PTHR39181">
    <property type="entry name" value="TYROSINE-PROTEIN PHOSPHATASE YWQE"/>
    <property type="match status" value="1"/>
</dbReference>
<keyword evidence="7" id="KW-1185">Reference proteome</keyword>
<sequence length="254" mass="28766">MIDIHSHILYNVDDGPEELEQSLAMLESASNEGITDIISTSHSLHPQYDVSANAVTEQVSLLQNELHQRNISLKIHTGHEVRLCEEIVELCQTKQIHLLANSNYLLLELPSSTVPQYTKNIISALLVEGILPIIAHPERNKAIAEKPERLERLIREGAVAQLTSGSIAGHFGSAVQKISLELVRANLVHTYGSDAHNLTTRPFLYNEGLDYLERKKELDAVDLFLENNERIVKNNPLVIYEPEVNQKRKWWKLF</sequence>
<dbReference type="EMBL" id="RRCT01000015">
    <property type="protein sequence ID" value="RQW73819.1"/>
    <property type="molecule type" value="Genomic_DNA"/>
</dbReference>
<dbReference type="InterPro" id="IPR016667">
    <property type="entry name" value="Caps_polysacc_synth_CpsB/CapC"/>
</dbReference>
<dbReference type="PIRSF" id="PIRSF016557">
    <property type="entry name" value="Caps_synth_CpsB"/>
    <property type="match status" value="1"/>
</dbReference>
<dbReference type="Proteomes" id="UP000274033">
    <property type="component" value="Unassembled WGS sequence"/>
</dbReference>
<gene>
    <name evidence="6" type="ORF">EBB45_14700</name>
</gene>
<reference evidence="6 7" key="1">
    <citation type="journal article" date="2013" name="J. Microbiol.">
        <title>Lysinibacillus chungkukjangi sp. nov., isolated from Chungkukjang, Korean fermented soybean food.</title>
        <authorList>
            <person name="Kim S.J."/>
            <person name="Jang Y.H."/>
            <person name="Hamada M."/>
            <person name="Ahn J.H."/>
            <person name="Weon H.Y."/>
            <person name="Suzuki K."/>
            <person name="Whang K.S."/>
            <person name="Kwon S.W."/>
        </authorList>
    </citation>
    <scope>NUCLEOTIDE SEQUENCE [LARGE SCALE GENOMIC DNA]</scope>
    <source>
        <strain evidence="6 7">MCCC 1A12701</strain>
    </source>
</reference>
<dbReference type="SUPFAM" id="SSF89550">
    <property type="entry name" value="PHP domain-like"/>
    <property type="match status" value="1"/>
</dbReference>
<dbReference type="OrthoDB" id="9788539at2"/>
<dbReference type="RefSeq" id="WP_124766042.1">
    <property type="nucleotide sequence ID" value="NZ_JAFBDY010000025.1"/>
</dbReference>
<evidence type="ECO:0000313" key="6">
    <source>
        <dbReference type="EMBL" id="RQW73819.1"/>
    </source>
</evidence>
<evidence type="ECO:0000313" key="7">
    <source>
        <dbReference type="Proteomes" id="UP000274033"/>
    </source>
</evidence>
<dbReference type="Gene3D" id="3.20.20.140">
    <property type="entry name" value="Metal-dependent hydrolases"/>
    <property type="match status" value="1"/>
</dbReference>
<organism evidence="6 7">
    <name type="scientific">Lysinibacillus composti</name>
    <dbReference type="NCBI Taxonomy" id="720633"/>
    <lineage>
        <taxon>Bacteria</taxon>
        <taxon>Bacillati</taxon>
        <taxon>Bacillota</taxon>
        <taxon>Bacilli</taxon>
        <taxon>Bacillales</taxon>
        <taxon>Bacillaceae</taxon>
        <taxon>Lysinibacillus</taxon>
    </lineage>
</organism>
<dbReference type="InterPro" id="IPR016195">
    <property type="entry name" value="Pol/histidinol_Pase-like"/>
</dbReference>
<dbReference type="EC" id="3.1.3.48" evidence="5"/>
<proteinExistence type="inferred from homology"/>
<evidence type="ECO:0000256" key="1">
    <source>
        <dbReference type="ARBA" id="ARBA00005750"/>
    </source>
</evidence>
<protein>
    <recommendedName>
        <fullName evidence="5">Tyrosine-protein phosphatase</fullName>
        <ecNumber evidence="5">3.1.3.48</ecNumber>
    </recommendedName>
</protein>
<comment type="caution">
    <text evidence="6">The sequence shown here is derived from an EMBL/GenBank/DDBJ whole genome shotgun (WGS) entry which is preliminary data.</text>
</comment>
<evidence type="ECO:0000256" key="5">
    <source>
        <dbReference type="PIRNR" id="PIRNR016557"/>
    </source>
</evidence>
<dbReference type="PANTHER" id="PTHR39181:SF1">
    <property type="entry name" value="TYROSINE-PROTEIN PHOSPHATASE YWQE"/>
    <property type="match status" value="1"/>
</dbReference>
<comment type="similarity">
    <text evidence="1 5">Belongs to the metallo-dependent hydrolases superfamily. CpsB/CapC family.</text>
</comment>
<dbReference type="GO" id="GO:0030145">
    <property type="term" value="F:manganese ion binding"/>
    <property type="evidence" value="ECO:0007669"/>
    <property type="project" value="UniProtKB-UniRule"/>
</dbReference>
<dbReference type="GO" id="GO:0004725">
    <property type="term" value="F:protein tyrosine phosphatase activity"/>
    <property type="evidence" value="ECO:0007669"/>
    <property type="project" value="UniProtKB-UniRule"/>
</dbReference>
<dbReference type="AlphaFoldDB" id="A0A3N9UBB6"/>
<evidence type="ECO:0000256" key="4">
    <source>
        <dbReference type="ARBA" id="ARBA00051722"/>
    </source>
</evidence>
<evidence type="ECO:0000256" key="3">
    <source>
        <dbReference type="ARBA" id="ARBA00022912"/>
    </source>
</evidence>
<dbReference type="Pfam" id="PF19567">
    <property type="entry name" value="CpsB_CapC"/>
    <property type="match status" value="1"/>
</dbReference>
<comment type="catalytic activity">
    <reaction evidence="4 5">
        <text>O-phospho-L-tyrosyl-[protein] + H2O = L-tyrosyl-[protein] + phosphate</text>
        <dbReference type="Rhea" id="RHEA:10684"/>
        <dbReference type="Rhea" id="RHEA-COMP:10136"/>
        <dbReference type="Rhea" id="RHEA-COMP:20101"/>
        <dbReference type="ChEBI" id="CHEBI:15377"/>
        <dbReference type="ChEBI" id="CHEBI:43474"/>
        <dbReference type="ChEBI" id="CHEBI:46858"/>
        <dbReference type="ChEBI" id="CHEBI:61978"/>
        <dbReference type="EC" id="3.1.3.48"/>
    </reaction>
</comment>
<name>A0A3N9UBB6_9BACI</name>
<keyword evidence="3 5" id="KW-0904">Protein phosphatase</keyword>
<keyword evidence="2 5" id="KW-0378">Hydrolase</keyword>